<keyword evidence="1" id="KW-0732">Signal</keyword>
<proteinExistence type="predicted"/>
<evidence type="ECO:0000256" key="1">
    <source>
        <dbReference type="SAM" id="SignalP"/>
    </source>
</evidence>
<accession>A0A430BQA7</accession>
<feature type="signal peptide" evidence="1">
    <location>
        <begin position="1"/>
        <end position="24"/>
    </location>
</feature>
<name>A0A430BQA7_SPHYA</name>
<dbReference type="AlphaFoldDB" id="A0A430BQA7"/>
<dbReference type="Proteomes" id="UP000287401">
    <property type="component" value="Unassembled WGS sequence"/>
</dbReference>
<sequence length="89" mass="8986">MSASRLAIMAGLLTLALAAGSAPAARKDRAIDVAAPPQKLSIAQVGADFFIGAPRAATPSNQAVTLGSTVRIDQRVLTSGMHSSAGDKQ</sequence>
<dbReference type="RefSeq" id="WP_125999355.1">
    <property type="nucleotide sequence ID" value="NZ_QRAL01000025.1"/>
</dbReference>
<protein>
    <submittedName>
        <fullName evidence="2">Uncharacterized protein</fullName>
    </submittedName>
</protein>
<dbReference type="EMBL" id="QRAL01000025">
    <property type="protein sequence ID" value="RSU54902.1"/>
    <property type="molecule type" value="Genomic_DNA"/>
</dbReference>
<organism evidence="2 3">
    <name type="scientific">Sphingobium yanoikuyae</name>
    <name type="common">Sphingomonas yanoikuyae</name>
    <dbReference type="NCBI Taxonomy" id="13690"/>
    <lineage>
        <taxon>Bacteria</taxon>
        <taxon>Pseudomonadati</taxon>
        <taxon>Pseudomonadota</taxon>
        <taxon>Alphaproteobacteria</taxon>
        <taxon>Sphingomonadales</taxon>
        <taxon>Sphingomonadaceae</taxon>
        <taxon>Sphingobium</taxon>
    </lineage>
</organism>
<evidence type="ECO:0000313" key="3">
    <source>
        <dbReference type="Proteomes" id="UP000287401"/>
    </source>
</evidence>
<feature type="chain" id="PRO_5019397807" evidence="1">
    <location>
        <begin position="25"/>
        <end position="89"/>
    </location>
</feature>
<reference evidence="2 3" key="1">
    <citation type="submission" date="2018-07" db="EMBL/GenBank/DDBJ databases">
        <title>Genomic and Epidemiologic Investigation of an Indolent Hospital Outbreak.</title>
        <authorList>
            <person name="Johnson R.C."/>
            <person name="Deming C."/>
            <person name="Conlan S."/>
            <person name="Zellmer C.J."/>
            <person name="Michelin A.V."/>
            <person name="Lee-Lin S."/>
            <person name="Thomas P.J."/>
            <person name="Park M."/>
            <person name="Weingarten R.A."/>
            <person name="Less J."/>
            <person name="Dekker J.P."/>
            <person name="Frank K.M."/>
            <person name="Musser K.A."/>
            <person name="Mcquiston J.R."/>
            <person name="Henderson D.K."/>
            <person name="Lau A.F."/>
            <person name="Palmore T.N."/>
            <person name="Segre J.A."/>
        </authorList>
    </citation>
    <scope>NUCLEOTIDE SEQUENCE [LARGE SCALE GENOMIC DNA]</scope>
    <source>
        <strain evidence="2 3">SK-NIH.Env6_1116</strain>
    </source>
</reference>
<comment type="caution">
    <text evidence="2">The sequence shown here is derived from an EMBL/GenBank/DDBJ whole genome shotgun (WGS) entry which is preliminary data.</text>
</comment>
<gene>
    <name evidence="2" type="ORF">DAH51_19010</name>
</gene>
<evidence type="ECO:0000313" key="2">
    <source>
        <dbReference type="EMBL" id="RSU54902.1"/>
    </source>
</evidence>